<feature type="transmembrane region" description="Helical" evidence="6">
    <location>
        <begin position="384"/>
        <end position="404"/>
    </location>
</feature>
<comment type="subcellular location">
    <subcellularLocation>
        <location evidence="1">Membrane</location>
        <topology evidence="1">Multi-pass membrane protein</topology>
    </subcellularLocation>
</comment>
<comment type="caution">
    <text evidence="7">The sequence shown here is derived from an EMBL/GenBank/DDBJ whole genome shotgun (WGS) entry which is preliminary data.</text>
</comment>
<dbReference type="OrthoDB" id="420606at2759"/>
<keyword evidence="5 6" id="KW-0472">Membrane</keyword>
<keyword evidence="4 6" id="KW-1133">Transmembrane helix</keyword>
<sequence>MRLLDLYKVETLDSRFASKTGESLPNTPQSRWKTPEYYFYYACFLTIPFFMFKSVYDISQPEHPGYSKFEGLLEDGWIPGRKVDNSDGQYSGFRDNVPYMAVVLILHPLLRRLYERWTSGGGGQQPEKVCAIDRLLGTQTYPRTRQMVRQRTHGYSDESPTISLLRSSSSPRCMIATALPKQYVAVATWTFNIGLLFANELSGGFRIANMAALILPPQTSAAGSGSSPGVGEWIDSYGGLVPRWEVLFNITVLRLIAFNLDYLWSLDRRASSPIEKKNLDPTALSERDRVSIGAHPTDYTFPNYLAYILYSPLYLTGPIINFNDYIAQSRHPLPTTTPTTILPYALRFLICLLAMELVLHYLYAVAISKASPDWKTYTPFQLSMLGYFNLHIIWLKLLIPWRFFRLWSLIDGIDPPENMVRCMSDNYSVLAFWRGWHRSFNRWIVRYIFVPLGGSQSDVSKFRAAVNYAAVFTFVALWHDINLRLLIWGWLIVIFVLPEVLARMAFPAKKWRDRPNQYRWLAGIGAVCNVLMLMAANLVGFVVGWDGLKGLVDGIVSSLGGRVFLFAACATLFVGVQVMFEWRESERRRGVDMKC</sequence>
<evidence type="ECO:0000256" key="4">
    <source>
        <dbReference type="ARBA" id="ARBA00022989"/>
    </source>
</evidence>
<dbReference type="GO" id="GO:0016020">
    <property type="term" value="C:membrane"/>
    <property type="evidence" value="ECO:0007669"/>
    <property type="project" value="UniProtKB-SubCell"/>
</dbReference>
<protein>
    <recommendedName>
        <fullName evidence="9">Glycerol uptake protein 1</fullName>
    </recommendedName>
</protein>
<evidence type="ECO:0000313" key="8">
    <source>
        <dbReference type="Proteomes" id="UP000310066"/>
    </source>
</evidence>
<keyword evidence="3 6" id="KW-0812">Transmembrane</keyword>
<feature type="transmembrane region" description="Helical" evidence="6">
    <location>
        <begin position="485"/>
        <end position="506"/>
    </location>
</feature>
<evidence type="ECO:0000256" key="2">
    <source>
        <dbReference type="ARBA" id="ARBA00010323"/>
    </source>
</evidence>
<dbReference type="AlphaFoldDB" id="A0A4U0VGY5"/>
<evidence type="ECO:0008006" key="9">
    <source>
        <dbReference type="Google" id="ProtNLM"/>
    </source>
</evidence>
<dbReference type="InterPro" id="IPR004299">
    <property type="entry name" value="MBOAT_fam"/>
</dbReference>
<dbReference type="GO" id="GO:0008374">
    <property type="term" value="F:O-acyltransferase activity"/>
    <property type="evidence" value="ECO:0007669"/>
    <property type="project" value="TreeGrafter"/>
</dbReference>
<evidence type="ECO:0000256" key="6">
    <source>
        <dbReference type="SAM" id="Phobius"/>
    </source>
</evidence>
<name>A0A4U0VGY5_9PEZI</name>
<gene>
    <name evidence="7" type="ORF">B0A54_01868</name>
</gene>
<organism evidence="7 8">
    <name type="scientific">Friedmanniomyces endolithicus</name>
    <dbReference type="NCBI Taxonomy" id="329885"/>
    <lineage>
        <taxon>Eukaryota</taxon>
        <taxon>Fungi</taxon>
        <taxon>Dikarya</taxon>
        <taxon>Ascomycota</taxon>
        <taxon>Pezizomycotina</taxon>
        <taxon>Dothideomycetes</taxon>
        <taxon>Dothideomycetidae</taxon>
        <taxon>Mycosphaerellales</taxon>
        <taxon>Teratosphaeriaceae</taxon>
        <taxon>Friedmanniomyces</taxon>
    </lineage>
</organism>
<evidence type="ECO:0000256" key="5">
    <source>
        <dbReference type="ARBA" id="ARBA00023136"/>
    </source>
</evidence>
<dbReference type="GO" id="GO:0005783">
    <property type="term" value="C:endoplasmic reticulum"/>
    <property type="evidence" value="ECO:0007669"/>
    <property type="project" value="TreeGrafter"/>
</dbReference>
<accession>A0A4U0VGY5</accession>
<dbReference type="PANTHER" id="PTHR13285:SF18">
    <property type="entry name" value="PROTEIN-CYSTEINE N-PALMITOYLTRANSFERASE RASP"/>
    <property type="match status" value="1"/>
</dbReference>
<proteinExistence type="inferred from homology"/>
<evidence type="ECO:0000256" key="3">
    <source>
        <dbReference type="ARBA" id="ARBA00022692"/>
    </source>
</evidence>
<dbReference type="GO" id="GO:0006506">
    <property type="term" value="P:GPI anchor biosynthetic process"/>
    <property type="evidence" value="ECO:0007669"/>
    <property type="project" value="TreeGrafter"/>
</dbReference>
<feature type="transmembrane region" description="Helical" evidence="6">
    <location>
        <begin position="344"/>
        <end position="364"/>
    </location>
</feature>
<dbReference type="PANTHER" id="PTHR13285">
    <property type="entry name" value="ACYLTRANSFERASE"/>
    <property type="match status" value="1"/>
</dbReference>
<dbReference type="STRING" id="329885.A0A4U0VGY5"/>
<dbReference type="EMBL" id="NAJP01000005">
    <property type="protein sequence ID" value="TKA47496.1"/>
    <property type="molecule type" value="Genomic_DNA"/>
</dbReference>
<dbReference type="Proteomes" id="UP000310066">
    <property type="component" value="Unassembled WGS sequence"/>
</dbReference>
<feature type="transmembrane region" description="Helical" evidence="6">
    <location>
        <begin position="462"/>
        <end position="479"/>
    </location>
</feature>
<evidence type="ECO:0000256" key="1">
    <source>
        <dbReference type="ARBA" id="ARBA00004141"/>
    </source>
</evidence>
<dbReference type="Pfam" id="PF03062">
    <property type="entry name" value="MBOAT"/>
    <property type="match status" value="1"/>
</dbReference>
<comment type="similarity">
    <text evidence="2">Belongs to the membrane-bound acyltransferase family.</text>
</comment>
<reference evidence="7 8" key="1">
    <citation type="submission" date="2017-03" db="EMBL/GenBank/DDBJ databases">
        <title>Genomes of endolithic fungi from Antarctica.</title>
        <authorList>
            <person name="Coleine C."/>
            <person name="Masonjones S."/>
            <person name="Stajich J.E."/>
        </authorList>
    </citation>
    <scope>NUCLEOTIDE SEQUENCE [LARGE SCALE GENOMIC DNA]</scope>
    <source>
        <strain evidence="7 8">CCFEE 5311</strain>
    </source>
</reference>
<feature type="transmembrane region" description="Helical" evidence="6">
    <location>
        <begin position="38"/>
        <end position="56"/>
    </location>
</feature>
<evidence type="ECO:0000313" key="7">
    <source>
        <dbReference type="EMBL" id="TKA47496.1"/>
    </source>
</evidence>
<feature type="transmembrane region" description="Helical" evidence="6">
    <location>
        <begin position="518"/>
        <end position="543"/>
    </location>
</feature>
<feature type="transmembrane region" description="Helical" evidence="6">
    <location>
        <begin position="563"/>
        <end position="580"/>
    </location>
</feature>
<dbReference type="InterPro" id="IPR051085">
    <property type="entry name" value="MB_O-acyltransferase"/>
</dbReference>